<dbReference type="OrthoDB" id="787523at2"/>
<evidence type="ECO:0000313" key="2">
    <source>
        <dbReference type="Proteomes" id="UP000198975"/>
    </source>
</evidence>
<keyword evidence="2" id="KW-1185">Reference proteome</keyword>
<name>A0A1C4DI84_9ENTR</name>
<sequence>MSRKYSKRLISQKPFQIKTSGEFIEIVNPFKGLSEEKIKDITGAMSLDAKGKVPLLKNELIELIKDVNPMSLLSSFVTSSLTAVDEEKGVSIKDSKIEIPQYYIEYIQAIFLTLPPEQFNSKSKTKNEVYDKIKYNLDCIFSINMLTRFDGGLRSKSDEEKSAFLMRILMQGQTTAVRNWGYYTQVKKIILELYGHFNNELRENFGFSVENVVKYFDYLIGSIETRINERMSKLRLYYDFDIDCLRDNVLSEIDASEFMDITGSDIHDANKETLIHSLLIKYMSYDDSLFVFNGLQVSADTNIAISEINCIQNYFSLERGQLAGVNREYLTLDNPVWYKPLIKKNQDEYYCFIPQVFFSFIIPIFDDLISSFAEGALSDRKGTYLEEKINEIIKSKFNEAVIYNGLKWTLDGQQYETDVLTLIDSFAIIFEAKSGKISKPALRGAPERLKKHINELIVSPCIQSQRLRDRLFYLNENLDVEDDLTKKLGEGLRKIKKVVRVSISLETFGAMQSNMQNIKDSGWFAEDLESCPSMCLADFETIVDVLDKPSFVLHYLSSRQRVESEYNYFGDELDLLGTYLETLFCLEKSDGKTNLILTTMSQKIDDYYISLESGVRIDKPKPKVRKIFMDIIEQLEIRKTYRWLELSLLLNNIHPNEQAVISGMINEMKRNVRKKWRVSGHVNSVIYASNVFDHYGFCYFAYCNKNQKDATSFSEACAHESIDIQGRKLCLVVGKNLDDHNVAYNKLALYGDSSFVF</sequence>
<proteinExistence type="predicted"/>
<dbReference type="EMBL" id="FMAY01000012">
    <property type="protein sequence ID" value="SCC31064.1"/>
    <property type="molecule type" value="Genomic_DNA"/>
</dbReference>
<dbReference type="RefSeq" id="WP_088236666.1">
    <property type="nucleotide sequence ID" value="NZ_FMAY01000012.1"/>
</dbReference>
<evidence type="ECO:0000313" key="1">
    <source>
        <dbReference type="EMBL" id="SCC31064.1"/>
    </source>
</evidence>
<dbReference type="Proteomes" id="UP000198975">
    <property type="component" value="Unassembled WGS sequence"/>
</dbReference>
<evidence type="ECO:0008006" key="3">
    <source>
        <dbReference type="Google" id="ProtNLM"/>
    </source>
</evidence>
<gene>
    <name evidence="1" type="ORF">GA0061071_112105</name>
</gene>
<organism evidence="1 2">
    <name type="scientific">Kosakonia oryzendophytica</name>
    <dbReference type="NCBI Taxonomy" id="1005665"/>
    <lineage>
        <taxon>Bacteria</taxon>
        <taxon>Pseudomonadati</taxon>
        <taxon>Pseudomonadota</taxon>
        <taxon>Gammaproteobacteria</taxon>
        <taxon>Enterobacterales</taxon>
        <taxon>Enterobacteriaceae</taxon>
        <taxon>Kosakonia</taxon>
    </lineage>
</organism>
<protein>
    <recommendedName>
        <fullName evidence="3">Nuclease-related domain-containing protein</fullName>
    </recommendedName>
</protein>
<dbReference type="AlphaFoldDB" id="A0A1C4DI84"/>
<accession>A0A1C4DI84</accession>
<reference evidence="2" key="1">
    <citation type="submission" date="2016-08" db="EMBL/GenBank/DDBJ databases">
        <authorList>
            <person name="Varghese N."/>
            <person name="Submissions Spin"/>
        </authorList>
    </citation>
    <scope>NUCLEOTIDE SEQUENCE [LARGE SCALE GENOMIC DNA]</scope>
    <source>
        <strain evidence="2">REICA_082</strain>
    </source>
</reference>